<gene>
    <name evidence="2" type="ORF">M419DRAFT_118400</name>
</gene>
<accession>A0A024SGA9</accession>
<organism evidence="2 3">
    <name type="scientific">Hypocrea jecorina (strain ATCC 56765 / BCRC 32924 / NRRL 11460 / Rut C-30)</name>
    <name type="common">Trichoderma reesei</name>
    <dbReference type="NCBI Taxonomy" id="1344414"/>
    <lineage>
        <taxon>Eukaryota</taxon>
        <taxon>Fungi</taxon>
        <taxon>Dikarya</taxon>
        <taxon>Ascomycota</taxon>
        <taxon>Pezizomycotina</taxon>
        <taxon>Sordariomycetes</taxon>
        <taxon>Hypocreomycetidae</taxon>
        <taxon>Hypocreales</taxon>
        <taxon>Hypocreaceae</taxon>
        <taxon>Trichoderma</taxon>
    </lineage>
</organism>
<dbReference type="HOGENOM" id="CLU_3070377_0_0_1"/>
<protein>
    <submittedName>
        <fullName evidence="2">Uncharacterized protein</fullName>
    </submittedName>
</protein>
<dbReference type="KEGG" id="trr:M419DRAFT_118400"/>
<evidence type="ECO:0000313" key="2">
    <source>
        <dbReference type="EMBL" id="ETS03556.1"/>
    </source>
</evidence>
<name>A0A024SGA9_HYPJR</name>
<feature type="region of interest" description="Disordered" evidence="1">
    <location>
        <begin position="33"/>
        <end position="53"/>
    </location>
</feature>
<evidence type="ECO:0000313" key="3">
    <source>
        <dbReference type="Proteomes" id="UP000024376"/>
    </source>
</evidence>
<evidence type="ECO:0000256" key="1">
    <source>
        <dbReference type="SAM" id="MobiDB-lite"/>
    </source>
</evidence>
<sequence length="53" mass="5879">MDGMDGIGRDGPAQGWVIERRIEHWDQGGYGIEMDGWKDGNGKEWEGNGKVMG</sequence>
<dbReference type="Proteomes" id="UP000024376">
    <property type="component" value="Unassembled WGS sequence"/>
</dbReference>
<dbReference type="EMBL" id="KI911143">
    <property type="protein sequence ID" value="ETS03556.1"/>
    <property type="molecule type" value="Genomic_DNA"/>
</dbReference>
<proteinExistence type="predicted"/>
<dbReference type="AlphaFoldDB" id="A0A024SGA9"/>
<reference evidence="3" key="1">
    <citation type="journal article" date="2013" name="Ind. Biotechnol.">
        <title>Comparative genomics analysis of Trichoderma reesei strains.</title>
        <authorList>
            <person name="Koike H."/>
            <person name="Aerts A."/>
            <person name="LaButti K."/>
            <person name="Grigoriev I.V."/>
            <person name="Baker S.E."/>
        </authorList>
    </citation>
    <scope>NUCLEOTIDE SEQUENCE [LARGE SCALE GENOMIC DNA]</scope>
    <source>
        <strain evidence="3">ATCC 56765 / BCRC 32924 / NRRL 11460 / Rut C-30</strain>
    </source>
</reference>
<feature type="compositionally biased region" description="Basic and acidic residues" evidence="1">
    <location>
        <begin position="35"/>
        <end position="47"/>
    </location>
</feature>